<keyword evidence="2" id="KW-0789">Thiol protease inhibitor</keyword>
<accession>A0A3R7NCH5</accession>
<keyword evidence="5" id="KW-1185">Reference proteome</keyword>
<evidence type="ECO:0000313" key="4">
    <source>
        <dbReference type="EMBL" id="RNF20035.1"/>
    </source>
</evidence>
<dbReference type="PANTHER" id="PTHR36530">
    <property type="entry name" value="INHIBITOR OF CYSTEINE PEPTIDASE"/>
    <property type="match status" value="1"/>
</dbReference>
<evidence type="ECO:0000256" key="1">
    <source>
        <dbReference type="ARBA" id="ARBA00022690"/>
    </source>
</evidence>
<keyword evidence="1" id="KW-0646">Protease inhibitor</keyword>
<protein>
    <submittedName>
        <fullName evidence="4">Cysteine peptidase inhibitor</fullName>
    </submittedName>
</protein>
<organism evidence="4 5">
    <name type="scientific">Trypanosoma conorhini</name>
    <dbReference type="NCBI Taxonomy" id="83891"/>
    <lineage>
        <taxon>Eukaryota</taxon>
        <taxon>Discoba</taxon>
        <taxon>Euglenozoa</taxon>
        <taxon>Kinetoplastea</taxon>
        <taxon>Metakinetoplastina</taxon>
        <taxon>Trypanosomatida</taxon>
        <taxon>Trypanosomatidae</taxon>
        <taxon>Trypanosoma</taxon>
    </lineage>
</organism>
<dbReference type="Gene3D" id="2.60.40.2020">
    <property type="match status" value="1"/>
</dbReference>
<dbReference type="InterPro" id="IPR052781">
    <property type="entry name" value="Cys_protease_inhibitor_I42"/>
</dbReference>
<sequence length="109" mass="12074">MPKKLTRGDHGKTVTLTVGETVEIELPSNPSTGFSWMFENRKKEPENKALTVANFYAAPDAKLIGAGGTELFKVTPTAPGLHEVTLVYMRPWVGPRQDSERYTVQLKAK</sequence>
<dbReference type="RefSeq" id="XP_029229060.1">
    <property type="nucleotide sequence ID" value="XM_029370841.1"/>
</dbReference>
<feature type="domain" description="Proteinase inhibitor I42 chagasin" evidence="3">
    <location>
        <begin position="16"/>
        <end position="105"/>
    </location>
</feature>
<reference evidence="4 5" key="1">
    <citation type="journal article" date="2018" name="BMC Genomics">
        <title>Genomic comparison of Trypanosoma conorhini and Trypanosoma rangeli to Trypanosoma cruzi strains of high and low virulence.</title>
        <authorList>
            <person name="Bradwell K.R."/>
            <person name="Koparde V.N."/>
            <person name="Matveyev A.V."/>
            <person name="Serrano M.G."/>
            <person name="Alves J.M."/>
            <person name="Parikh H."/>
            <person name="Huang B."/>
            <person name="Lee V."/>
            <person name="Espinosa-Alvarez O."/>
            <person name="Ortiz P.A."/>
            <person name="Costa-Martins A.G."/>
            <person name="Teixeira M.M."/>
            <person name="Buck G.A."/>
        </authorList>
    </citation>
    <scope>NUCLEOTIDE SEQUENCE [LARGE SCALE GENOMIC DNA]</scope>
    <source>
        <strain evidence="4 5">025E</strain>
    </source>
</reference>
<dbReference type="PANTHER" id="PTHR36530:SF1">
    <property type="entry name" value="AMOEBIASIN-1"/>
    <property type="match status" value="1"/>
</dbReference>
<comment type="caution">
    <text evidence="4">The sequence shown here is derived from an EMBL/GenBank/DDBJ whole genome shotgun (WGS) entry which is preliminary data.</text>
</comment>
<dbReference type="SUPFAM" id="SSF141066">
    <property type="entry name" value="ICP-like"/>
    <property type="match status" value="1"/>
</dbReference>
<evidence type="ECO:0000313" key="5">
    <source>
        <dbReference type="Proteomes" id="UP000284403"/>
    </source>
</evidence>
<dbReference type="AlphaFoldDB" id="A0A3R7NCH5"/>
<name>A0A3R7NCH5_9TRYP</name>
<dbReference type="Proteomes" id="UP000284403">
    <property type="component" value="Unassembled WGS sequence"/>
</dbReference>
<gene>
    <name evidence="4" type="ORF">Tco025E_03925</name>
</gene>
<dbReference type="EMBL" id="MKKU01000189">
    <property type="protein sequence ID" value="RNF20035.1"/>
    <property type="molecule type" value="Genomic_DNA"/>
</dbReference>
<dbReference type="InterPro" id="IPR036331">
    <property type="entry name" value="Chagasin-like_sf"/>
</dbReference>
<dbReference type="GeneID" id="40317536"/>
<dbReference type="GO" id="GO:0004869">
    <property type="term" value="F:cysteine-type endopeptidase inhibitor activity"/>
    <property type="evidence" value="ECO:0007669"/>
    <property type="project" value="UniProtKB-KW"/>
</dbReference>
<evidence type="ECO:0000259" key="3">
    <source>
        <dbReference type="Pfam" id="PF09394"/>
    </source>
</evidence>
<evidence type="ECO:0000256" key="2">
    <source>
        <dbReference type="ARBA" id="ARBA00022704"/>
    </source>
</evidence>
<dbReference type="InterPro" id="IPR018990">
    <property type="entry name" value="Prot_inh_I42_chagasin"/>
</dbReference>
<dbReference type="Pfam" id="PF09394">
    <property type="entry name" value="Inhibitor_I42"/>
    <property type="match status" value="1"/>
</dbReference>
<proteinExistence type="predicted"/>
<dbReference type="OrthoDB" id="238326at2759"/>